<dbReference type="EMBL" id="BPLR01011138">
    <property type="protein sequence ID" value="GIY44421.1"/>
    <property type="molecule type" value="Genomic_DNA"/>
</dbReference>
<organism evidence="1 2">
    <name type="scientific">Caerostris extrusa</name>
    <name type="common">Bark spider</name>
    <name type="synonym">Caerostris bankana</name>
    <dbReference type="NCBI Taxonomy" id="172846"/>
    <lineage>
        <taxon>Eukaryota</taxon>
        <taxon>Metazoa</taxon>
        <taxon>Ecdysozoa</taxon>
        <taxon>Arthropoda</taxon>
        <taxon>Chelicerata</taxon>
        <taxon>Arachnida</taxon>
        <taxon>Araneae</taxon>
        <taxon>Araneomorphae</taxon>
        <taxon>Entelegynae</taxon>
        <taxon>Araneoidea</taxon>
        <taxon>Araneidae</taxon>
        <taxon>Caerostris</taxon>
    </lineage>
</organism>
<evidence type="ECO:0000313" key="1">
    <source>
        <dbReference type="EMBL" id="GIY44421.1"/>
    </source>
</evidence>
<dbReference type="AlphaFoldDB" id="A0AAV4TG73"/>
<dbReference type="Proteomes" id="UP001054945">
    <property type="component" value="Unassembled WGS sequence"/>
</dbReference>
<proteinExistence type="predicted"/>
<sequence length="80" mass="9115">MQPSCSKQKVMINGELPKRGALGYSYCFCAQFFMVTFCGKVRDGGLDNTVPSSGNISFLLRWISRIWREIEGIESWKETN</sequence>
<comment type="caution">
    <text evidence="1">The sequence shown here is derived from an EMBL/GenBank/DDBJ whole genome shotgun (WGS) entry which is preliminary data.</text>
</comment>
<protein>
    <submittedName>
        <fullName evidence="1">Uncharacterized protein</fullName>
    </submittedName>
</protein>
<name>A0AAV4TG73_CAEEX</name>
<keyword evidence="2" id="KW-1185">Reference proteome</keyword>
<accession>A0AAV4TG73</accession>
<reference evidence="1 2" key="1">
    <citation type="submission" date="2021-06" db="EMBL/GenBank/DDBJ databases">
        <title>Caerostris extrusa draft genome.</title>
        <authorList>
            <person name="Kono N."/>
            <person name="Arakawa K."/>
        </authorList>
    </citation>
    <scope>NUCLEOTIDE SEQUENCE [LARGE SCALE GENOMIC DNA]</scope>
</reference>
<gene>
    <name evidence="1" type="ORF">CEXT_241731</name>
</gene>
<evidence type="ECO:0000313" key="2">
    <source>
        <dbReference type="Proteomes" id="UP001054945"/>
    </source>
</evidence>